<dbReference type="Proteomes" id="UP001320245">
    <property type="component" value="Unassembled WGS sequence"/>
</dbReference>
<dbReference type="PANTHER" id="PTHR47338">
    <property type="entry name" value="ZN(II)2CYS6 TRANSCRIPTION FACTOR (EUROFUNG)-RELATED"/>
    <property type="match status" value="1"/>
</dbReference>
<evidence type="ECO:0000256" key="4">
    <source>
        <dbReference type="ARBA" id="ARBA00023163"/>
    </source>
</evidence>
<feature type="region of interest" description="Disordered" evidence="6">
    <location>
        <begin position="91"/>
        <end position="125"/>
    </location>
</feature>
<comment type="caution">
    <text evidence="8">The sequence shown here is derived from an EMBL/GenBank/DDBJ whole genome shotgun (WGS) entry which is preliminary data.</text>
</comment>
<dbReference type="EMBL" id="JAJSPL020000013">
    <property type="protein sequence ID" value="KAK7743591.1"/>
    <property type="molecule type" value="Genomic_DNA"/>
</dbReference>
<sequence>MTLSLLPRDQEPRLSDASISRAAQACTTCRKQKRRCDKALPACSRCASLQKVCDYAEAAGTPTAPTAEAFASLQAKLAEIEARLDATTAAVAHKSPAPSGVHGSSGSGTVVVGESSSSPGDLALEGTAGSSGGAWTGNSHAVRPLVRLNFPALLFLDSDVYKLRGLRMPKPNVDIPMGVLEILAPPNVIEDAASSYFSTIHRWFPFISRKRMNLGLSLHDSGPDLALLFLTIKLITTPPDPDLPSAADSHLYTTSKSLLALLESAGTLSILYLQALILATLYELGHGIYPAAWMTSGAAVRYAAMLGLPSYQESCRVLGQCATWTEAEERRRVWWAAHVLDRVVSIGSRRPFAGGPDPPPGADLLPVDDRAWDEGDVSGSLQRPVGTPAGERGAISPFARLAQVSVLISKAMAHCRRATTRYARSKGQGRGRDRAYDGKDAGPSTSTGGNVSASGGAVGDEKPYDIREATDVLMELRTLCQAISADMVDGGGLGSGAYFALAPSRCLTWSTSVMVLDLYSCPEHMRPGAGTAADETQTEGELAMQVEAINGLVTASETARVFAGEVLAITSAGSPDGVVVGGGGGGASCVSPLCLDALYCAMATFHWQWKESGRPEVKQGMDEMRAALARLTPRWRLAGEYLEIGKQHEVTNILGARTNGTS</sequence>
<dbReference type="PANTHER" id="PTHR47338:SF20">
    <property type="entry name" value="ZN(II)2CYS6 TRANSCRIPTION FACTOR (EUROFUNG)"/>
    <property type="match status" value="1"/>
</dbReference>
<evidence type="ECO:0000256" key="1">
    <source>
        <dbReference type="ARBA" id="ARBA00004123"/>
    </source>
</evidence>
<feature type="region of interest" description="Disordered" evidence="6">
    <location>
        <begin position="419"/>
        <end position="462"/>
    </location>
</feature>
<evidence type="ECO:0000256" key="2">
    <source>
        <dbReference type="ARBA" id="ARBA00022723"/>
    </source>
</evidence>
<dbReference type="InterPro" id="IPR036864">
    <property type="entry name" value="Zn2-C6_fun-type_DNA-bd_sf"/>
</dbReference>
<comment type="subcellular location">
    <subcellularLocation>
        <location evidence="1">Nucleus</location>
    </subcellularLocation>
</comment>
<gene>
    <name evidence="8" type="ORF">SLS53_004126</name>
</gene>
<feature type="domain" description="Zn(2)-C6 fungal-type" evidence="7">
    <location>
        <begin position="25"/>
        <end position="55"/>
    </location>
</feature>
<evidence type="ECO:0000259" key="7">
    <source>
        <dbReference type="PROSITE" id="PS50048"/>
    </source>
</evidence>
<feature type="compositionally biased region" description="Low complexity" evidence="6">
    <location>
        <begin position="95"/>
        <end position="120"/>
    </location>
</feature>
<keyword evidence="5" id="KW-0539">Nucleus</keyword>
<keyword evidence="3" id="KW-0805">Transcription regulation</keyword>
<feature type="compositionally biased region" description="Low complexity" evidence="6">
    <location>
        <begin position="444"/>
        <end position="455"/>
    </location>
</feature>
<protein>
    <recommendedName>
        <fullName evidence="7">Zn(2)-C6 fungal-type domain-containing protein</fullName>
    </recommendedName>
</protein>
<dbReference type="GO" id="GO:0008270">
    <property type="term" value="F:zinc ion binding"/>
    <property type="evidence" value="ECO:0007669"/>
    <property type="project" value="InterPro"/>
</dbReference>
<dbReference type="CDD" id="cd00067">
    <property type="entry name" value="GAL4"/>
    <property type="match status" value="1"/>
</dbReference>
<dbReference type="Gene3D" id="4.10.240.10">
    <property type="entry name" value="Zn(2)-C6 fungal-type DNA-binding domain"/>
    <property type="match status" value="1"/>
</dbReference>
<dbReference type="AlphaFoldDB" id="A0AAN9U986"/>
<feature type="compositionally biased region" description="Basic and acidic residues" evidence="6">
    <location>
        <begin position="430"/>
        <end position="440"/>
    </location>
</feature>
<dbReference type="GO" id="GO:0005634">
    <property type="term" value="C:nucleus"/>
    <property type="evidence" value="ECO:0007669"/>
    <property type="project" value="UniProtKB-SubCell"/>
</dbReference>
<dbReference type="GO" id="GO:0003677">
    <property type="term" value="F:DNA binding"/>
    <property type="evidence" value="ECO:0007669"/>
    <property type="project" value="InterPro"/>
</dbReference>
<name>A0AAN9U986_9PEZI</name>
<feature type="compositionally biased region" description="Basic residues" evidence="6">
    <location>
        <begin position="419"/>
        <end position="429"/>
    </location>
</feature>
<keyword evidence="2" id="KW-0479">Metal-binding</keyword>
<evidence type="ECO:0000256" key="5">
    <source>
        <dbReference type="ARBA" id="ARBA00023242"/>
    </source>
</evidence>
<dbReference type="InterPro" id="IPR050815">
    <property type="entry name" value="TF_fung"/>
</dbReference>
<dbReference type="SUPFAM" id="SSF57701">
    <property type="entry name" value="Zn2/Cys6 DNA-binding domain"/>
    <property type="match status" value="1"/>
</dbReference>
<dbReference type="PROSITE" id="PS00463">
    <property type="entry name" value="ZN2_CY6_FUNGAL_1"/>
    <property type="match status" value="1"/>
</dbReference>
<dbReference type="InterPro" id="IPR001138">
    <property type="entry name" value="Zn2Cys6_DnaBD"/>
</dbReference>
<dbReference type="SMART" id="SM00066">
    <property type="entry name" value="GAL4"/>
    <property type="match status" value="1"/>
</dbReference>
<dbReference type="InterPro" id="IPR007219">
    <property type="entry name" value="XnlR_reg_dom"/>
</dbReference>
<evidence type="ECO:0000313" key="9">
    <source>
        <dbReference type="Proteomes" id="UP001320245"/>
    </source>
</evidence>
<accession>A0AAN9U986</accession>
<dbReference type="GO" id="GO:0006351">
    <property type="term" value="P:DNA-templated transcription"/>
    <property type="evidence" value="ECO:0007669"/>
    <property type="project" value="InterPro"/>
</dbReference>
<dbReference type="CDD" id="cd12148">
    <property type="entry name" value="fungal_TF_MHR"/>
    <property type="match status" value="1"/>
</dbReference>
<dbReference type="PROSITE" id="PS50048">
    <property type="entry name" value="ZN2_CY6_FUNGAL_2"/>
    <property type="match status" value="1"/>
</dbReference>
<dbReference type="SMART" id="SM00906">
    <property type="entry name" value="Fungal_trans"/>
    <property type="match status" value="1"/>
</dbReference>
<evidence type="ECO:0000256" key="6">
    <source>
        <dbReference type="SAM" id="MobiDB-lite"/>
    </source>
</evidence>
<dbReference type="GO" id="GO:0000981">
    <property type="term" value="F:DNA-binding transcription factor activity, RNA polymerase II-specific"/>
    <property type="evidence" value="ECO:0007669"/>
    <property type="project" value="InterPro"/>
</dbReference>
<proteinExistence type="predicted"/>
<feature type="region of interest" description="Disordered" evidence="6">
    <location>
        <begin position="350"/>
        <end position="389"/>
    </location>
</feature>
<dbReference type="Pfam" id="PF00172">
    <property type="entry name" value="Zn_clus"/>
    <property type="match status" value="1"/>
</dbReference>
<keyword evidence="9" id="KW-1185">Reference proteome</keyword>
<evidence type="ECO:0000313" key="8">
    <source>
        <dbReference type="EMBL" id="KAK7743591.1"/>
    </source>
</evidence>
<dbReference type="Pfam" id="PF04082">
    <property type="entry name" value="Fungal_trans"/>
    <property type="match status" value="1"/>
</dbReference>
<evidence type="ECO:0000256" key="3">
    <source>
        <dbReference type="ARBA" id="ARBA00023015"/>
    </source>
</evidence>
<organism evidence="8 9">
    <name type="scientific">Cytospora paraplurivora</name>
    <dbReference type="NCBI Taxonomy" id="2898453"/>
    <lineage>
        <taxon>Eukaryota</taxon>
        <taxon>Fungi</taxon>
        <taxon>Dikarya</taxon>
        <taxon>Ascomycota</taxon>
        <taxon>Pezizomycotina</taxon>
        <taxon>Sordariomycetes</taxon>
        <taxon>Sordariomycetidae</taxon>
        <taxon>Diaporthales</taxon>
        <taxon>Cytosporaceae</taxon>
        <taxon>Cytospora</taxon>
    </lineage>
</organism>
<keyword evidence="4" id="KW-0804">Transcription</keyword>
<reference evidence="8 9" key="1">
    <citation type="journal article" date="2023" name="PLoS ONE">
        <title>Cytospora paraplurivora sp. nov. isolated from orchards with fruit tree decline syndrome in Ontario, Canada.</title>
        <authorList>
            <person name="Ilyukhin E."/>
            <person name="Nguyen H.D.T."/>
            <person name="Castle A.J."/>
            <person name="Ellouze W."/>
        </authorList>
    </citation>
    <scope>NUCLEOTIDE SEQUENCE [LARGE SCALE GENOMIC DNA]</scope>
    <source>
        <strain evidence="8 9">FDS-564</strain>
    </source>
</reference>